<dbReference type="PANTHER" id="PTHR43335:SF4">
    <property type="entry name" value="ABC TRANSPORTER, ATP-BINDING PROTEIN"/>
    <property type="match status" value="1"/>
</dbReference>
<gene>
    <name evidence="6" type="ORF">IF651_11665</name>
</gene>
<dbReference type="Gene3D" id="3.40.50.300">
    <property type="entry name" value="P-loop containing nucleotide triphosphate hydrolases"/>
    <property type="match status" value="1"/>
</dbReference>
<protein>
    <submittedName>
        <fullName evidence="6">ABC transporter ATP-binding protein</fullName>
    </submittedName>
</protein>
<dbReference type="InterPro" id="IPR003439">
    <property type="entry name" value="ABC_transporter-like_ATP-bd"/>
</dbReference>
<dbReference type="InterPro" id="IPR027417">
    <property type="entry name" value="P-loop_NTPase"/>
</dbReference>
<feature type="domain" description="ABC transporter" evidence="5">
    <location>
        <begin position="15"/>
        <end position="244"/>
    </location>
</feature>
<proteinExistence type="inferred from homology"/>
<dbReference type="SMART" id="SM00382">
    <property type="entry name" value="AAA"/>
    <property type="match status" value="1"/>
</dbReference>
<dbReference type="GO" id="GO:0016887">
    <property type="term" value="F:ATP hydrolysis activity"/>
    <property type="evidence" value="ECO:0007669"/>
    <property type="project" value="InterPro"/>
</dbReference>
<accession>A0A927PED0</accession>
<keyword evidence="4 6" id="KW-0067">ATP-binding</keyword>
<dbReference type="SUPFAM" id="SSF52540">
    <property type="entry name" value="P-loop containing nucleoside triphosphate hydrolases"/>
    <property type="match status" value="1"/>
</dbReference>
<dbReference type="PROSITE" id="PS50893">
    <property type="entry name" value="ABC_TRANSPORTER_2"/>
    <property type="match status" value="1"/>
</dbReference>
<evidence type="ECO:0000256" key="4">
    <source>
        <dbReference type="ARBA" id="ARBA00022840"/>
    </source>
</evidence>
<reference evidence="6" key="1">
    <citation type="journal article" date="2018" name="Curr. Microbiol.">
        <title>Cellulosimicrobium arenosum sp. nov., Isolated from Marine Sediment Sand.</title>
        <authorList>
            <person name="Oh M."/>
            <person name="Kim J.H."/>
            <person name="Yoon J.H."/>
            <person name="Schumann P."/>
            <person name="Kim W."/>
        </authorList>
    </citation>
    <scope>NUCLEOTIDE SEQUENCE</scope>
    <source>
        <strain evidence="6">KCTC 49039</strain>
    </source>
</reference>
<evidence type="ECO:0000259" key="5">
    <source>
        <dbReference type="PROSITE" id="PS50893"/>
    </source>
</evidence>
<dbReference type="Proteomes" id="UP000610846">
    <property type="component" value="Unassembled WGS sequence"/>
</dbReference>
<evidence type="ECO:0000256" key="1">
    <source>
        <dbReference type="ARBA" id="ARBA00005417"/>
    </source>
</evidence>
<keyword evidence="7" id="KW-1185">Reference proteome</keyword>
<dbReference type="RefSeq" id="WP_191829300.1">
    <property type="nucleotide sequence ID" value="NZ_JACYHB010000009.1"/>
</dbReference>
<organism evidence="6 7">
    <name type="scientific">Cellulosimicrobium arenosum</name>
    <dbReference type="NCBI Taxonomy" id="2708133"/>
    <lineage>
        <taxon>Bacteria</taxon>
        <taxon>Bacillati</taxon>
        <taxon>Actinomycetota</taxon>
        <taxon>Actinomycetes</taxon>
        <taxon>Micrococcales</taxon>
        <taxon>Promicromonosporaceae</taxon>
        <taxon>Cellulosimicrobium</taxon>
    </lineage>
</organism>
<comment type="similarity">
    <text evidence="1">Belongs to the ABC transporter superfamily.</text>
</comment>
<evidence type="ECO:0000256" key="3">
    <source>
        <dbReference type="ARBA" id="ARBA00022741"/>
    </source>
</evidence>
<dbReference type="EMBL" id="JACYHB010000009">
    <property type="protein sequence ID" value="MBD8079714.1"/>
    <property type="molecule type" value="Genomic_DNA"/>
</dbReference>
<dbReference type="InterPro" id="IPR003593">
    <property type="entry name" value="AAA+_ATPase"/>
</dbReference>
<evidence type="ECO:0000256" key="2">
    <source>
        <dbReference type="ARBA" id="ARBA00022448"/>
    </source>
</evidence>
<reference evidence="6" key="2">
    <citation type="submission" date="2020-09" db="EMBL/GenBank/DDBJ databases">
        <authorList>
            <person name="Yu Y."/>
        </authorList>
    </citation>
    <scope>NUCLEOTIDE SEQUENCE</scope>
    <source>
        <strain evidence="6">KCTC 49039</strain>
    </source>
</reference>
<comment type="caution">
    <text evidence="6">The sequence shown here is derived from an EMBL/GenBank/DDBJ whole genome shotgun (WGS) entry which is preliminary data.</text>
</comment>
<keyword evidence="3" id="KW-0547">Nucleotide-binding</keyword>
<dbReference type="Pfam" id="PF00005">
    <property type="entry name" value="ABC_tran"/>
    <property type="match status" value="1"/>
</dbReference>
<name>A0A927PED0_9MICO</name>
<evidence type="ECO:0000313" key="6">
    <source>
        <dbReference type="EMBL" id="MBD8079714.1"/>
    </source>
</evidence>
<dbReference type="PANTHER" id="PTHR43335">
    <property type="entry name" value="ABC TRANSPORTER, ATP-BINDING PROTEIN"/>
    <property type="match status" value="1"/>
</dbReference>
<dbReference type="AlphaFoldDB" id="A0A927PED0"/>
<dbReference type="GO" id="GO:0005524">
    <property type="term" value="F:ATP binding"/>
    <property type="evidence" value="ECO:0007669"/>
    <property type="project" value="UniProtKB-KW"/>
</dbReference>
<keyword evidence="2" id="KW-0813">Transport</keyword>
<evidence type="ECO:0000313" key="7">
    <source>
        <dbReference type="Proteomes" id="UP000610846"/>
    </source>
</evidence>
<sequence>MTSSTPDTARDVPAVRATALARSFDDVAAVRGIDLEVRAGEVLALVGLNGAGKSTLLRLLVGLLRPGRGSAELWGSSAWGAPAAVRSRVAFVGSGDAYGELTVRENLHTAARLHGCTPRGAAHRADELLASLALDRWAARPARTLSDGNRRRLALAAAFVHDADLLVLDEPTNALDPAGVIEVRERVLARAAQGAAVLVSSHHLDEMARVATSIAVVHDGLLVGELPPDGVDLERQFFRTVHAAAGNVTPAESEGPR</sequence>